<feature type="region of interest" description="Disordered" evidence="1">
    <location>
        <begin position="126"/>
        <end position="148"/>
    </location>
</feature>
<sequence>MKKDIIWILATSPWISAVKECMGDHLSLLTLHQIGNQAQDQATYMAESCSRLLHSQKMSRKEGRTSRSSQSVTVTVRRRDVIFSLQMEPEMNYYCLVISPLKALIADQVKTFGDQGLSRVGLLPKEEMPDGDLVQPHNLQPRSSTGRW</sequence>
<protein>
    <submittedName>
        <fullName evidence="2 3">Uncharacterized protein</fullName>
    </submittedName>
</protein>
<dbReference type="Proteomes" id="UP000014760">
    <property type="component" value="Unassembled WGS sequence"/>
</dbReference>
<keyword evidence="4" id="KW-1185">Reference proteome</keyword>
<evidence type="ECO:0000313" key="4">
    <source>
        <dbReference type="Proteomes" id="UP000014760"/>
    </source>
</evidence>
<organism evidence="2">
    <name type="scientific">Capitella teleta</name>
    <name type="common">Polychaete worm</name>
    <dbReference type="NCBI Taxonomy" id="283909"/>
    <lineage>
        <taxon>Eukaryota</taxon>
        <taxon>Metazoa</taxon>
        <taxon>Spiralia</taxon>
        <taxon>Lophotrochozoa</taxon>
        <taxon>Annelida</taxon>
        <taxon>Polychaeta</taxon>
        <taxon>Sedentaria</taxon>
        <taxon>Scolecida</taxon>
        <taxon>Capitellidae</taxon>
        <taxon>Capitella</taxon>
    </lineage>
</organism>
<gene>
    <name evidence="2" type="ORF">CAPTEDRAFT_193855</name>
</gene>
<proteinExistence type="predicted"/>
<dbReference type="EnsemblMetazoa" id="CapteT193855">
    <property type="protein sequence ID" value="CapteP193855"/>
    <property type="gene ID" value="CapteG193855"/>
</dbReference>
<dbReference type="AlphaFoldDB" id="R7V518"/>
<name>R7V518_CAPTE</name>
<reference evidence="4" key="1">
    <citation type="submission" date="2012-12" db="EMBL/GenBank/DDBJ databases">
        <authorList>
            <person name="Hellsten U."/>
            <person name="Grimwood J."/>
            <person name="Chapman J.A."/>
            <person name="Shapiro H."/>
            <person name="Aerts A."/>
            <person name="Otillar R.P."/>
            <person name="Terry A.Y."/>
            <person name="Boore J.L."/>
            <person name="Simakov O."/>
            <person name="Marletaz F."/>
            <person name="Cho S.-J."/>
            <person name="Edsinger-Gonzales E."/>
            <person name="Havlak P."/>
            <person name="Kuo D.-H."/>
            <person name="Larsson T."/>
            <person name="Lv J."/>
            <person name="Arendt D."/>
            <person name="Savage R."/>
            <person name="Osoegawa K."/>
            <person name="de Jong P."/>
            <person name="Lindberg D.R."/>
            <person name="Seaver E.C."/>
            <person name="Weisblat D.A."/>
            <person name="Putnam N.H."/>
            <person name="Grigoriev I.V."/>
            <person name="Rokhsar D.S."/>
        </authorList>
    </citation>
    <scope>NUCLEOTIDE SEQUENCE</scope>
    <source>
        <strain evidence="4">I ESC-2004</strain>
    </source>
</reference>
<feature type="compositionally biased region" description="Polar residues" evidence="1">
    <location>
        <begin position="137"/>
        <end position="148"/>
    </location>
</feature>
<reference evidence="2 4" key="2">
    <citation type="journal article" date="2013" name="Nature">
        <title>Insights into bilaterian evolution from three spiralian genomes.</title>
        <authorList>
            <person name="Simakov O."/>
            <person name="Marletaz F."/>
            <person name="Cho S.J."/>
            <person name="Edsinger-Gonzales E."/>
            <person name="Havlak P."/>
            <person name="Hellsten U."/>
            <person name="Kuo D.H."/>
            <person name="Larsson T."/>
            <person name="Lv J."/>
            <person name="Arendt D."/>
            <person name="Savage R."/>
            <person name="Osoegawa K."/>
            <person name="de Jong P."/>
            <person name="Grimwood J."/>
            <person name="Chapman J.A."/>
            <person name="Shapiro H."/>
            <person name="Aerts A."/>
            <person name="Otillar R.P."/>
            <person name="Terry A.Y."/>
            <person name="Boore J.L."/>
            <person name="Grigoriev I.V."/>
            <person name="Lindberg D.R."/>
            <person name="Seaver E.C."/>
            <person name="Weisblat D.A."/>
            <person name="Putnam N.H."/>
            <person name="Rokhsar D.S."/>
        </authorList>
    </citation>
    <scope>NUCLEOTIDE SEQUENCE</scope>
    <source>
        <strain evidence="2 4">I ESC-2004</strain>
    </source>
</reference>
<dbReference type="EMBL" id="KB296703">
    <property type="protein sequence ID" value="ELU11451.1"/>
    <property type="molecule type" value="Genomic_DNA"/>
</dbReference>
<dbReference type="EMBL" id="AMQN01000860">
    <property type="status" value="NOT_ANNOTATED_CDS"/>
    <property type="molecule type" value="Genomic_DNA"/>
</dbReference>
<dbReference type="HOGENOM" id="CLU_1760513_0_0_1"/>
<accession>R7V518</accession>
<dbReference type="OrthoDB" id="10253415at2759"/>
<reference evidence="3" key="3">
    <citation type="submission" date="2015-06" db="UniProtKB">
        <authorList>
            <consortium name="EnsemblMetazoa"/>
        </authorList>
    </citation>
    <scope>IDENTIFICATION</scope>
</reference>
<evidence type="ECO:0000313" key="2">
    <source>
        <dbReference type="EMBL" id="ELU11451.1"/>
    </source>
</evidence>
<evidence type="ECO:0000256" key="1">
    <source>
        <dbReference type="SAM" id="MobiDB-lite"/>
    </source>
</evidence>
<evidence type="ECO:0000313" key="3">
    <source>
        <dbReference type="EnsemblMetazoa" id="CapteP193855"/>
    </source>
</evidence>